<feature type="region of interest" description="Disordered" evidence="1">
    <location>
        <begin position="1"/>
        <end position="175"/>
    </location>
</feature>
<feature type="compositionally biased region" description="Basic residues" evidence="1">
    <location>
        <begin position="27"/>
        <end position="40"/>
    </location>
</feature>
<comment type="caution">
    <text evidence="2">The sequence shown here is derived from an EMBL/GenBank/DDBJ whole genome shotgun (WGS) entry which is preliminary data.</text>
</comment>
<dbReference type="Gene3D" id="2.130.10.10">
    <property type="entry name" value="YVTN repeat-like/Quinoprotein amine dehydrogenase"/>
    <property type="match status" value="1"/>
</dbReference>
<dbReference type="GO" id="GO:0042594">
    <property type="term" value="P:response to starvation"/>
    <property type="evidence" value="ECO:0007669"/>
    <property type="project" value="TreeGrafter"/>
</dbReference>
<dbReference type="EMBL" id="JAPUFD010000007">
    <property type="protein sequence ID" value="MDI1488512.1"/>
    <property type="molecule type" value="Genomic_DNA"/>
</dbReference>
<proteinExistence type="predicted"/>
<organism evidence="2 3">
    <name type="scientific">Ramalina farinacea</name>
    <dbReference type="NCBI Taxonomy" id="258253"/>
    <lineage>
        <taxon>Eukaryota</taxon>
        <taxon>Fungi</taxon>
        <taxon>Dikarya</taxon>
        <taxon>Ascomycota</taxon>
        <taxon>Pezizomycotina</taxon>
        <taxon>Lecanoromycetes</taxon>
        <taxon>OSLEUM clade</taxon>
        <taxon>Lecanoromycetidae</taxon>
        <taxon>Lecanorales</taxon>
        <taxon>Lecanorineae</taxon>
        <taxon>Ramalinaceae</taxon>
        <taxon>Ramalina</taxon>
    </lineage>
</organism>
<evidence type="ECO:0000313" key="2">
    <source>
        <dbReference type="EMBL" id="MDI1488512.1"/>
    </source>
</evidence>
<name>A0AA43QMC3_9LECA</name>
<feature type="compositionally biased region" description="Polar residues" evidence="1">
    <location>
        <begin position="530"/>
        <end position="548"/>
    </location>
</feature>
<keyword evidence="3" id="KW-1185">Reference proteome</keyword>
<sequence length="1059" mass="115346">MPPSSDPSAFNHDLLNLAPYQEEAPRKKSPGRKGQGRSKRRNETTNEVAENDGTLKPKSQALNLDPSLEAFNDEVSEHPQASHAASTADWARNIPYRQSSPRSNRRSIAGSPPHDDGLRGGFAPTSPPISPRAAYRQPVSRNHEYQTFGGHLASSPPNARAPSMHPPPPHRPQAHFYAAPELNVGLKPSETEPSSTGSAHYSAFDSVPSLDDDTLAKTTNVLLLGSRSAIEVHALGKKRLERVGRLAQLRGRVLSAKILPQTIHSRASIRSEPLVALVIHGPSRVSDPKQAIAYHQNYDEFDASGSMIQALENMEVSHYQTSVEIYSLRNGEYVSTLLETPKVEVRPSRYPERGDSPPSAGGIHLQARGKYVIITSATSGEVFVYNRYIDTNDHQRTGFRYIGKFWTKISLKATRSGSVSSRDSGCMQEEEDAPDTTAQPIVALSSRWLVFTPPSPSSQTSLHAHIPERLGIKVPGASFHASPAEPQVICQLDTPETESLMNRIARDATQEFVKGARWVGNQGLQAWNNYWSKPSDSNQQAPLSSSPTAPYPATAQYFPPTHAPDARPPRARNSPAIVSIIDLDKLSNSQRSKESVALLPLATFSLPNGCSFVSFAPHGLQLFTASTKGDVQQVWDLMRVIHGDTSFQGDRMKAIPDPAIREVARFTRITEARIVDVTWTSPAGKRLALVTDNGTVHIYDLPSSAFYWPPPRQKIKVPTVASAQKREEVGETYDSGRSETAGGTFSSAWGRLSGTSQPLLSAVRGRTSSSGSSLPSFTGFATTAGIGAKGGKAVAAGINRSFTAAASGTVSTIRHLGENRINLPGSSKLINPSCIKWLDGSDGARLAVTGAGVVRLHGIQQSNNAKAGKRRPSAIGNKPTEFAIPLPTTEAHTNASSREADPPDSFWTLSSIDASSHGRQSRIHPLSHAEIETHAPYQPFHTDARVNVYVYTDVDEDEDPHRLTDDVPWAFGDDIAAIMVHSGATMQEKDMDERSQEQTVTEGMESSVHIEGNEEEGRQIVVTTRRKRRRKDDELATAVDDGEFFEDDLEVVDFAQDRV</sequence>
<dbReference type="InterPro" id="IPR045142">
    <property type="entry name" value="BCAS3-like"/>
</dbReference>
<dbReference type="Proteomes" id="UP001161017">
    <property type="component" value="Unassembled WGS sequence"/>
</dbReference>
<accession>A0AA43QMC3</accession>
<dbReference type="InterPro" id="IPR015943">
    <property type="entry name" value="WD40/YVTN_repeat-like_dom_sf"/>
</dbReference>
<dbReference type="AlphaFoldDB" id="A0AA43QMC3"/>
<dbReference type="GO" id="GO:0005737">
    <property type="term" value="C:cytoplasm"/>
    <property type="evidence" value="ECO:0007669"/>
    <property type="project" value="TreeGrafter"/>
</dbReference>
<evidence type="ECO:0000256" key="1">
    <source>
        <dbReference type="SAM" id="MobiDB-lite"/>
    </source>
</evidence>
<dbReference type="PANTHER" id="PTHR13268:SF0">
    <property type="entry name" value="BCAS3 MICROTUBULE ASSOCIATED CELL MIGRATION FACTOR"/>
    <property type="match status" value="1"/>
</dbReference>
<feature type="region of interest" description="Disordered" evidence="1">
    <location>
        <begin position="530"/>
        <end position="572"/>
    </location>
</feature>
<dbReference type="SUPFAM" id="SSF101908">
    <property type="entry name" value="Putative isomerase YbhE"/>
    <property type="match status" value="1"/>
</dbReference>
<reference evidence="2" key="1">
    <citation type="journal article" date="2023" name="Genome Biol. Evol.">
        <title>First Whole Genome Sequence and Flow Cytometry Genome Size Data for the Lichen-Forming Fungus Ramalina farinacea (Ascomycota).</title>
        <authorList>
            <person name="Llewellyn T."/>
            <person name="Mian S."/>
            <person name="Hill R."/>
            <person name="Leitch I.J."/>
            <person name="Gaya E."/>
        </authorList>
    </citation>
    <scope>NUCLEOTIDE SEQUENCE</scope>
    <source>
        <strain evidence="2">LIQ254RAFAR</strain>
    </source>
</reference>
<protein>
    <submittedName>
        <fullName evidence="2">Uncharacterized protein</fullName>
    </submittedName>
</protein>
<feature type="region of interest" description="Disordered" evidence="1">
    <location>
        <begin position="417"/>
        <end position="437"/>
    </location>
</feature>
<dbReference type="GO" id="GO:0006914">
    <property type="term" value="P:autophagy"/>
    <property type="evidence" value="ECO:0007669"/>
    <property type="project" value="InterPro"/>
</dbReference>
<gene>
    <name evidence="2" type="ORF">OHK93_007787</name>
</gene>
<evidence type="ECO:0000313" key="3">
    <source>
        <dbReference type="Proteomes" id="UP001161017"/>
    </source>
</evidence>
<dbReference type="PANTHER" id="PTHR13268">
    <property type="entry name" value="BREAST CARCINOMA AMPLIFIED SEQUENCE 3"/>
    <property type="match status" value="1"/>
</dbReference>